<dbReference type="SUPFAM" id="SSF53448">
    <property type="entry name" value="Nucleotide-diphospho-sugar transferases"/>
    <property type="match status" value="1"/>
</dbReference>
<keyword evidence="16" id="KW-0170">Cobalt</keyword>
<accession>A0A0P9L521</accession>
<keyword evidence="21" id="KW-0472">Membrane</keyword>
<evidence type="ECO:0000256" key="12">
    <source>
        <dbReference type="ARBA" id="ARBA00022841"/>
    </source>
</evidence>
<dbReference type="Proteomes" id="UP000050564">
    <property type="component" value="Unassembled WGS sequence"/>
</dbReference>
<reference evidence="26 28" key="2">
    <citation type="submission" date="2018-08" db="EMBL/GenBank/DDBJ databases">
        <title>Recombination of ecologically and evolutionarily significant loci maintains genetic cohesion in the Pseudomonas syringae species complex.</title>
        <authorList>
            <person name="Dillon M."/>
            <person name="Thakur S."/>
            <person name="Almeida R.N.D."/>
            <person name="Weir B.S."/>
            <person name="Guttman D.S."/>
        </authorList>
    </citation>
    <scope>NUCLEOTIDE SEQUENCE [LARGE SCALE GENOMIC DNA]</scope>
    <source>
        <strain evidence="26 28">ICMP 2821</strain>
    </source>
</reference>
<evidence type="ECO:0000256" key="1">
    <source>
        <dbReference type="ARBA" id="ARBA00000757"/>
    </source>
</evidence>
<feature type="domain" description="MannoseP isomerase/GMP-like beta-helix" evidence="24">
    <location>
        <begin position="334"/>
        <end position="388"/>
    </location>
</feature>
<evidence type="ECO:0000256" key="9">
    <source>
        <dbReference type="ARBA" id="ARBA00022679"/>
    </source>
</evidence>
<dbReference type="GO" id="GO:0004475">
    <property type="term" value="F:mannose-1-phosphate guanylyltransferase (GTP) activity"/>
    <property type="evidence" value="ECO:0007669"/>
    <property type="project" value="UniProtKB-EC"/>
</dbReference>
<dbReference type="GO" id="GO:0009298">
    <property type="term" value="P:GDP-mannose biosynthetic process"/>
    <property type="evidence" value="ECO:0007669"/>
    <property type="project" value="UniProtKB-UniPathway"/>
</dbReference>
<evidence type="ECO:0000256" key="3">
    <source>
        <dbReference type="ARBA" id="ARBA00004666"/>
    </source>
</evidence>
<evidence type="ECO:0000259" key="23">
    <source>
        <dbReference type="Pfam" id="PF01050"/>
    </source>
</evidence>
<dbReference type="Gene3D" id="2.60.120.10">
    <property type="entry name" value="Jelly Rolls"/>
    <property type="match status" value="1"/>
</dbReference>
<feature type="domain" description="Nucleotidyl transferase" evidence="22">
    <location>
        <begin position="39"/>
        <end position="327"/>
    </location>
</feature>
<dbReference type="GO" id="GO:0042121">
    <property type="term" value="P:alginic acid biosynthetic process"/>
    <property type="evidence" value="ECO:0007669"/>
    <property type="project" value="UniProtKB-KW"/>
</dbReference>
<comment type="catalytic activity">
    <reaction evidence="17">
        <text>alpha-D-mannose 1-phosphate + GTP + H(+) = GDP-alpha-D-mannose + diphosphate</text>
        <dbReference type="Rhea" id="RHEA:15229"/>
        <dbReference type="ChEBI" id="CHEBI:15378"/>
        <dbReference type="ChEBI" id="CHEBI:33019"/>
        <dbReference type="ChEBI" id="CHEBI:37565"/>
        <dbReference type="ChEBI" id="CHEBI:57527"/>
        <dbReference type="ChEBI" id="CHEBI:58409"/>
        <dbReference type="EC" id="2.7.7.13"/>
    </reaction>
</comment>
<dbReference type="InterPro" id="IPR054566">
    <property type="entry name" value="ManC/GMP-like_b-helix"/>
</dbReference>
<dbReference type="PANTHER" id="PTHR46390">
    <property type="entry name" value="MANNOSE-1-PHOSPHATE GUANYLYLTRANSFERASE"/>
    <property type="match status" value="1"/>
</dbReference>
<dbReference type="InterPro" id="IPR029044">
    <property type="entry name" value="Nucleotide-diphossugar_trans"/>
</dbReference>
<dbReference type="InterPro" id="IPR049577">
    <property type="entry name" value="GMPP_N"/>
</dbReference>
<dbReference type="GO" id="GO:0005525">
    <property type="term" value="F:GTP binding"/>
    <property type="evidence" value="ECO:0007669"/>
    <property type="project" value="UniProtKB-KW"/>
</dbReference>
<evidence type="ECO:0000259" key="24">
    <source>
        <dbReference type="Pfam" id="PF22640"/>
    </source>
</evidence>
<comment type="function">
    <text evidence="18">Produces a precursor for alginate polymerization. The alginate layer provides a protective barrier against host immune defenses and antibiotics.</text>
</comment>
<dbReference type="FunFam" id="3.90.550.10:FF:000046">
    <property type="entry name" value="Mannose-1-phosphate guanylyltransferase (GDP)"/>
    <property type="match status" value="1"/>
</dbReference>
<keyword evidence="12" id="KW-0016">Alginate biosynthesis</keyword>
<dbReference type="UniPathway" id="UPA00126">
    <property type="reaction ID" value="UER00930"/>
</dbReference>
<evidence type="ECO:0000313" key="26">
    <source>
        <dbReference type="EMBL" id="RMN42712.1"/>
    </source>
</evidence>
<dbReference type="GO" id="GO:0004476">
    <property type="term" value="F:mannose-6-phosphate isomerase activity"/>
    <property type="evidence" value="ECO:0007669"/>
    <property type="project" value="UniProtKB-EC"/>
</dbReference>
<evidence type="ECO:0000256" key="17">
    <source>
        <dbReference type="ARBA" id="ARBA00047343"/>
    </source>
</evidence>
<evidence type="ECO:0000259" key="22">
    <source>
        <dbReference type="Pfam" id="PF00483"/>
    </source>
</evidence>
<dbReference type="Pfam" id="PF01050">
    <property type="entry name" value="MannoseP_isomer"/>
    <property type="match status" value="1"/>
</dbReference>
<evidence type="ECO:0000256" key="7">
    <source>
        <dbReference type="ARBA" id="ARBA00011956"/>
    </source>
</evidence>
<reference evidence="25 27" key="1">
    <citation type="submission" date="2015-09" db="EMBL/GenBank/DDBJ databases">
        <title>Genome announcement of multiple Pseudomonas syringae strains.</title>
        <authorList>
            <person name="Thakur S."/>
            <person name="Wang P.W."/>
            <person name="Gong Y."/>
            <person name="Weir B.S."/>
            <person name="Guttman D.S."/>
        </authorList>
    </citation>
    <scope>NUCLEOTIDE SEQUENCE [LARGE SCALE GENOMIC DNA]</scope>
    <source>
        <strain evidence="25 27">ICMP2823</strain>
    </source>
</reference>
<evidence type="ECO:0000256" key="5">
    <source>
        <dbReference type="ARBA" id="ARBA00006115"/>
    </source>
</evidence>
<dbReference type="EMBL" id="RBOW01000020">
    <property type="protein sequence ID" value="RMN42712.1"/>
    <property type="molecule type" value="Genomic_DNA"/>
</dbReference>
<dbReference type="InterPro" id="IPR006375">
    <property type="entry name" value="Man1P_GuaTrfase/Man6P_Isoase"/>
</dbReference>
<evidence type="ECO:0000256" key="13">
    <source>
        <dbReference type="ARBA" id="ARBA00023134"/>
    </source>
</evidence>
<evidence type="ECO:0000256" key="10">
    <source>
        <dbReference type="ARBA" id="ARBA00022695"/>
    </source>
</evidence>
<keyword evidence="14 25" id="KW-0413">Isomerase</keyword>
<evidence type="ECO:0000256" key="20">
    <source>
        <dbReference type="RuleBase" id="RU004190"/>
    </source>
</evidence>
<organism evidence="25 27">
    <name type="scientific">Pseudomonas cannabina</name>
    <dbReference type="NCBI Taxonomy" id="86840"/>
    <lineage>
        <taxon>Bacteria</taxon>
        <taxon>Pseudomonadati</taxon>
        <taxon>Pseudomonadota</taxon>
        <taxon>Gammaproteobacteria</taxon>
        <taxon>Pseudomonadales</taxon>
        <taxon>Pseudomonadaceae</taxon>
        <taxon>Pseudomonas</taxon>
    </lineage>
</organism>
<dbReference type="InterPro" id="IPR014710">
    <property type="entry name" value="RmlC-like_jellyroll"/>
</dbReference>
<name>A0A0P9L521_PSECA</name>
<dbReference type="Gene3D" id="3.90.550.10">
    <property type="entry name" value="Spore Coat Polysaccharide Biosynthesis Protein SpsA, Chain A"/>
    <property type="match status" value="1"/>
</dbReference>
<keyword evidence="10 25" id="KW-0548">Nucleotidyltransferase</keyword>
<evidence type="ECO:0000256" key="14">
    <source>
        <dbReference type="ARBA" id="ARBA00023235"/>
    </source>
</evidence>
<dbReference type="Pfam" id="PF00483">
    <property type="entry name" value="NTP_transferase"/>
    <property type="match status" value="1"/>
</dbReference>
<dbReference type="AlphaFoldDB" id="A0A0P9L521"/>
<evidence type="ECO:0000256" key="4">
    <source>
        <dbReference type="ARBA" id="ARBA00004823"/>
    </source>
</evidence>
<keyword evidence="9 25" id="KW-0808">Transferase</keyword>
<dbReference type="NCBIfam" id="TIGR01479">
    <property type="entry name" value="GMP_PMI"/>
    <property type="match status" value="1"/>
</dbReference>
<evidence type="ECO:0000256" key="6">
    <source>
        <dbReference type="ARBA" id="ARBA00011245"/>
    </source>
</evidence>
<evidence type="ECO:0000256" key="16">
    <source>
        <dbReference type="ARBA" id="ARBA00023285"/>
    </source>
</evidence>
<gene>
    <name evidence="25" type="ORF">ALO81_04767</name>
    <name evidence="26" type="ORF">ALQ64_05161</name>
</gene>
<keyword evidence="21" id="KW-1133">Transmembrane helix</keyword>
<evidence type="ECO:0000256" key="15">
    <source>
        <dbReference type="ARBA" id="ARBA00023268"/>
    </source>
</evidence>
<dbReference type="InterPro" id="IPR011051">
    <property type="entry name" value="RmlC_Cupin_sf"/>
</dbReference>
<evidence type="ECO:0000256" key="18">
    <source>
        <dbReference type="ARBA" id="ARBA00057590"/>
    </source>
</evidence>
<evidence type="ECO:0000256" key="11">
    <source>
        <dbReference type="ARBA" id="ARBA00022741"/>
    </source>
</evidence>
<dbReference type="SUPFAM" id="SSF51182">
    <property type="entry name" value="RmlC-like cupins"/>
    <property type="match status" value="1"/>
</dbReference>
<dbReference type="EC" id="2.7.7.13" evidence="8"/>
<dbReference type="CDD" id="cd02213">
    <property type="entry name" value="cupin_PMI_typeII_C"/>
    <property type="match status" value="1"/>
</dbReference>
<dbReference type="InterPro" id="IPR051161">
    <property type="entry name" value="Mannose-6P_isomerase_type2"/>
</dbReference>
<comment type="pathway">
    <text evidence="3">Nucleotide-sugar biosynthesis; GDP-alpha-D-mannose biosynthesis; alpha-D-mannose 1-phosphate from D-fructose 6-phosphate: step 1/2.</text>
</comment>
<dbReference type="EMBL" id="LJPX01000355">
    <property type="protein sequence ID" value="KPW71519.1"/>
    <property type="molecule type" value="Genomic_DNA"/>
</dbReference>
<comment type="cofactor">
    <cofactor evidence="2">
        <name>Co(2+)</name>
        <dbReference type="ChEBI" id="CHEBI:48828"/>
    </cofactor>
</comment>
<keyword evidence="11" id="KW-0547">Nucleotide-binding</keyword>
<dbReference type="PATRIC" id="fig|86840.3.peg.3038"/>
<dbReference type="CDD" id="cd02509">
    <property type="entry name" value="GDP-M1P_Guanylyltransferase"/>
    <property type="match status" value="1"/>
</dbReference>
<feature type="domain" description="Mannose-6-phosphate isomerase type II C-terminal" evidence="23">
    <location>
        <begin position="392"/>
        <end position="506"/>
    </location>
</feature>
<protein>
    <recommendedName>
        <fullName evidence="19">Alginate biosynthesis protein AlgA</fullName>
        <ecNumber evidence="8">2.7.7.13</ecNumber>
        <ecNumber evidence="7">5.3.1.8</ecNumber>
    </recommendedName>
</protein>
<evidence type="ECO:0000313" key="25">
    <source>
        <dbReference type="EMBL" id="KPW71519.1"/>
    </source>
</evidence>
<keyword evidence="21" id="KW-0812">Transmembrane</keyword>
<evidence type="ECO:0000313" key="27">
    <source>
        <dbReference type="Proteomes" id="UP000050564"/>
    </source>
</evidence>
<evidence type="ECO:0000256" key="21">
    <source>
        <dbReference type="SAM" id="Phobius"/>
    </source>
</evidence>
<dbReference type="FunFam" id="2.60.120.10:FF:000032">
    <property type="entry name" value="Mannose-1-phosphate guanylyltransferase/mannose-6-phosphate isomerase"/>
    <property type="match status" value="1"/>
</dbReference>
<dbReference type="PANTHER" id="PTHR46390:SF1">
    <property type="entry name" value="MANNOSE-1-PHOSPHATE GUANYLYLTRANSFERASE"/>
    <property type="match status" value="1"/>
</dbReference>
<keyword evidence="13" id="KW-0342">GTP-binding</keyword>
<dbReference type="Proteomes" id="UP000281372">
    <property type="component" value="Unassembled WGS sequence"/>
</dbReference>
<feature type="transmembrane region" description="Helical" evidence="21">
    <location>
        <begin position="31"/>
        <end position="51"/>
    </location>
</feature>
<comment type="pathway">
    <text evidence="4">Nucleotide-sugar biosynthesis; GDP-alpha-D-mannose biosynthesis; GDP-alpha-D-mannose from alpha-D-mannose 1-phosphate (GTP route): step 1/1.</text>
</comment>
<comment type="subunit">
    <text evidence="6">Monomer.</text>
</comment>
<evidence type="ECO:0000313" key="28">
    <source>
        <dbReference type="Proteomes" id="UP000281372"/>
    </source>
</evidence>
<dbReference type="InterPro" id="IPR005835">
    <property type="entry name" value="NTP_transferase_dom"/>
</dbReference>
<dbReference type="EC" id="5.3.1.8" evidence="7"/>
<evidence type="ECO:0000256" key="8">
    <source>
        <dbReference type="ARBA" id="ARBA00012387"/>
    </source>
</evidence>
<evidence type="ECO:0000256" key="19">
    <source>
        <dbReference type="ARBA" id="ARBA00067387"/>
    </source>
</evidence>
<evidence type="ECO:0000256" key="2">
    <source>
        <dbReference type="ARBA" id="ARBA00001941"/>
    </source>
</evidence>
<sequence>MRSRVHRKLVRLVRPVHPYAHCPGSDFHSRGLLMSILIPCIIAGGSGTRLWPVSREAMPKPFMRLPDGESLLQKTFKRAVGLPGVDHLLTVTNREVYFRTVDDYRQLNKGKARLDFILEPFGRNTAAAVAAAALHISQHYGDNAQLLVLPADHLITDVNAFFRAVTAAQQLAAQGWLVTFGIVPSTPETGFGYIEKGQALSAEGCQVARFVEKPDAATAQAWLDGGLHLWNAGMFCMRADAVLREFQTHAPEVLSAVQACLAASQRKEGNRELQIELDSDAFGLVPDISIDYALMERSEKVAVVPCELGWSDIGSWQAVRKLTAADAQGNQCNGETVLHDVSNCYIDSPKRLVGAIGLDNLIIIDTPDALLIADGRRSQDVKIIAQELKRQGHDAYRLHRTVTRPWGTYTVLEEGKRFKIKRIVVRPQASLSLQMHHHRSEHWIVVSGMATVTNGEREFMLDTNESTFIKPGFTHRLVNPGVIDLVMIEVQSGEYLGEDDIVRFTDIYGRVPEQAVKS</sequence>
<dbReference type="Pfam" id="PF22640">
    <property type="entry name" value="ManC_GMP_beta-helix"/>
    <property type="match status" value="1"/>
</dbReference>
<comment type="similarity">
    <text evidence="5 20">Belongs to the mannose-6-phosphate isomerase type 2 family.</text>
</comment>
<comment type="caution">
    <text evidence="25">The sequence shown here is derived from an EMBL/GenBank/DDBJ whole genome shotgun (WGS) entry which is preliminary data.</text>
</comment>
<proteinExistence type="inferred from homology"/>
<comment type="catalytic activity">
    <reaction evidence="1">
        <text>D-mannose 6-phosphate = D-fructose 6-phosphate</text>
        <dbReference type="Rhea" id="RHEA:12356"/>
        <dbReference type="ChEBI" id="CHEBI:58735"/>
        <dbReference type="ChEBI" id="CHEBI:61527"/>
        <dbReference type="EC" id="5.3.1.8"/>
    </reaction>
</comment>
<dbReference type="InterPro" id="IPR001538">
    <property type="entry name" value="Man6P_isomerase-2_C"/>
</dbReference>
<keyword evidence="15" id="KW-0511">Multifunctional enzyme</keyword>